<dbReference type="InterPro" id="IPR036412">
    <property type="entry name" value="HAD-like_sf"/>
</dbReference>
<name>A0AB39KR00_9CAUL</name>
<dbReference type="NCBIfam" id="TIGR01509">
    <property type="entry name" value="HAD-SF-IA-v3"/>
    <property type="match status" value="1"/>
</dbReference>
<protein>
    <submittedName>
        <fullName evidence="1">HAD family phosphatase</fullName>
    </submittedName>
</protein>
<dbReference type="RefSeq" id="WP_369058886.1">
    <property type="nucleotide sequence ID" value="NZ_CP158375.1"/>
</dbReference>
<reference evidence="1" key="1">
    <citation type="submission" date="2024-06" db="EMBL/GenBank/DDBJ databases">
        <title>Caulobacter inopinatus, sp. nov.</title>
        <authorList>
            <person name="Donachie S.P."/>
        </authorList>
    </citation>
    <scope>NUCLEOTIDE SEQUENCE</scope>
    <source>
        <strain evidence="1">73W</strain>
    </source>
</reference>
<dbReference type="EMBL" id="CP158375">
    <property type="protein sequence ID" value="XDO96030.1"/>
    <property type="molecule type" value="Genomic_DNA"/>
</dbReference>
<dbReference type="SFLD" id="SFLDG01129">
    <property type="entry name" value="C1.5:_HAD__Beta-PGM__Phosphata"/>
    <property type="match status" value="1"/>
</dbReference>
<evidence type="ECO:0000313" key="1">
    <source>
        <dbReference type="EMBL" id="XDO96030.1"/>
    </source>
</evidence>
<dbReference type="SUPFAM" id="SSF56784">
    <property type="entry name" value="HAD-like"/>
    <property type="match status" value="1"/>
</dbReference>
<dbReference type="PANTHER" id="PTHR18901:SF38">
    <property type="entry name" value="PSEUDOURIDINE-5'-PHOSPHATASE"/>
    <property type="match status" value="1"/>
</dbReference>
<dbReference type="InterPro" id="IPR041492">
    <property type="entry name" value="HAD_2"/>
</dbReference>
<dbReference type="PRINTS" id="PR00413">
    <property type="entry name" value="HADHALOGNASE"/>
</dbReference>
<dbReference type="InterPro" id="IPR023214">
    <property type="entry name" value="HAD_sf"/>
</dbReference>
<dbReference type="Gene3D" id="3.40.50.1000">
    <property type="entry name" value="HAD superfamily/HAD-like"/>
    <property type="match status" value="1"/>
</dbReference>
<dbReference type="Pfam" id="PF13419">
    <property type="entry name" value="HAD_2"/>
    <property type="match status" value="1"/>
</dbReference>
<organism evidence="1">
    <name type="scientific">Caulobacter sp. 73W</name>
    <dbReference type="NCBI Taxonomy" id="3161137"/>
    <lineage>
        <taxon>Bacteria</taxon>
        <taxon>Pseudomonadati</taxon>
        <taxon>Pseudomonadota</taxon>
        <taxon>Alphaproteobacteria</taxon>
        <taxon>Caulobacterales</taxon>
        <taxon>Caulobacteraceae</taxon>
        <taxon>Caulobacter</taxon>
    </lineage>
</organism>
<dbReference type="SFLD" id="SFLDS00003">
    <property type="entry name" value="Haloacid_Dehalogenase"/>
    <property type="match status" value="1"/>
</dbReference>
<dbReference type="CDD" id="cd07505">
    <property type="entry name" value="HAD_BPGM-like"/>
    <property type="match status" value="1"/>
</dbReference>
<sequence>MPFPRRIEAVVFDMDGLLVDTETVYAAGMETIGREFGVDLGREVYCSMIGHTHAVCTEILIDRYGKSFATDAFWARAWSEIEEMLQVQLQLKAGVIELLDHLDHLNLPRAIATSNGPTQVERYLGRLGVRDRFHAAVTGPEVTNKKPHPEPYLTAAARLGVDPLHCLALEDSHAGVTAAHGAGMMTVMVPDLLDASEDARSKCIHIADSLHHVLDLLKRAA</sequence>
<gene>
    <name evidence="1" type="ORF">ABOZ73_14695</name>
</gene>
<dbReference type="AlphaFoldDB" id="A0AB39KR00"/>
<dbReference type="InterPro" id="IPR006439">
    <property type="entry name" value="HAD-SF_hydro_IA"/>
</dbReference>
<dbReference type="Gene3D" id="1.10.150.240">
    <property type="entry name" value="Putative phosphatase, domain 2"/>
    <property type="match status" value="1"/>
</dbReference>
<proteinExistence type="predicted"/>
<accession>A0AB39KR00</accession>
<dbReference type="InterPro" id="IPR023198">
    <property type="entry name" value="PGP-like_dom2"/>
</dbReference>
<dbReference type="PANTHER" id="PTHR18901">
    <property type="entry name" value="2-DEOXYGLUCOSE-6-PHOSPHATE PHOSPHATASE 2"/>
    <property type="match status" value="1"/>
</dbReference>
<dbReference type="SFLD" id="SFLDG01135">
    <property type="entry name" value="C1.5.6:_HAD__Beta-PGM__Phospha"/>
    <property type="match status" value="1"/>
</dbReference>